<protein>
    <submittedName>
        <fullName evidence="2">Predicted protein</fullName>
    </submittedName>
</protein>
<feature type="compositionally biased region" description="Basic and acidic residues" evidence="1">
    <location>
        <begin position="88"/>
        <end position="127"/>
    </location>
</feature>
<proteinExistence type="predicted"/>
<evidence type="ECO:0000313" key="2">
    <source>
        <dbReference type="EMBL" id="EEH51565.1"/>
    </source>
</evidence>
<feature type="region of interest" description="Disordered" evidence="1">
    <location>
        <begin position="46"/>
        <end position="127"/>
    </location>
</feature>
<gene>
    <name evidence="2" type="ORF">MICPUCDRAFT_53779</name>
</gene>
<name>C1N7P5_MICPC</name>
<evidence type="ECO:0000313" key="3">
    <source>
        <dbReference type="Proteomes" id="UP000001876"/>
    </source>
</evidence>
<keyword evidence="3" id="KW-1185">Reference proteome</keyword>
<organism evidence="3">
    <name type="scientific">Micromonas pusilla (strain CCMP1545)</name>
    <name type="common">Picoplanktonic green alga</name>
    <dbReference type="NCBI Taxonomy" id="564608"/>
    <lineage>
        <taxon>Eukaryota</taxon>
        <taxon>Viridiplantae</taxon>
        <taxon>Chlorophyta</taxon>
        <taxon>Mamiellophyceae</taxon>
        <taxon>Mamiellales</taxon>
        <taxon>Mamiellaceae</taxon>
        <taxon>Micromonas</taxon>
    </lineage>
</organism>
<dbReference type="EMBL" id="GG663750">
    <property type="protein sequence ID" value="EEH51565.1"/>
    <property type="molecule type" value="Genomic_DNA"/>
</dbReference>
<dbReference type="Proteomes" id="UP000001876">
    <property type="component" value="Unassembled WGS sequence"/>
</dbReference>
<reference evidence="2 3" key="1">
    <citation type="journal article" date="2009" name="Science">
        <title>Green evolution and dynamic adaptations revealed by genomes of the marine picoeukaryotes Micromonas.</title>
        <authorList>
            <person name="Worden A.Z."/>
            <person name="Lee J.H."/>
            <person name="Mock T."/>
            <person name="Rouze P."/>
            <person name="Simmons M.P."/>
            <person name="Aerts A.L."/>
            <person name="Allen A.E."/>
            <person name="Cuvelier M.L."/>
            <person name="Derelle E."/>
            <person name="Everett M.V."/>
            <person name="Foulon E."/>
            <person name="Grimwood J."/>
            <person name="Gundlach H."/>
            <person name="Henrissat B."/>
            <person name="Napoli C."/>
            <person name="McDonald S.M."/>
            <person name="Parker M.S."/>
            <person name="Rombauts S."/>
            <person name="Salamov A."/>
            <person name="Von Dassow P."/>
            <person name="Badger J.H."/>
            <person name="Coutinho P.M."/>
            <person name="Demir E."/>
            <person name="Dubchak I."/>
            <person name="Gentemann C."/>
            <person name="Eikrem W."/>
            <person name="Gready J.E."/>
            <person name="John U."/>
            <person name="Lanier W."/>
            <person name="Lindquist E.A."/>
            <person name="Lucas S."/>
            <person name="Mayer K.F."/>
            <person name="Moreau H."/>
            <person name="Not F."/>
            <person name="Otillar R."/>
            <person name="Panaud O."/>
            <person name="Pangilinan J."/>
            <person name="Paulsen I."/>
            <person name="Piegu B."/>
            <person name="Poliakov A."/>
            <person name="Robbens S."/>
            <person name="Schmutz J."/>
            <person name="Toulza E."/>
            <person name="Wyss T."/>
            <person name="Zelensky A."/>
            <person name="Zhou K."/>
            <person name="Armbrust E.V."/>
            <person name="Bhattacharya D."/>
            <person name="Goodenough U.W."/>
            <person name="Van de Peer Y."/>
            <person name="Grigoriev I.V."/>
        </authorList>
    </citation>
    <scope>NUCLEOTIDE SEQUENCE [LARGE SCALE GENOMIC DNA]</scope>
    <source>
        <strain evidence="2 3">CCMP1545</strain>
    </source>
</reference>
<dbReference type="AlphaFoldDB" id="C1N7P5"/>
<dbReference type="KEGG" id="mpp:MICPUCDRAFT_53779"/>
<dbReference type="GeneID" id="9689384"/>
<evidence type="ECO:0000256" key="1">
    <source>
        <dbReference type="SAM" id="MobiDB-lite"/>
    </source>
</evidence>
<accession>C1N7P5</accession>
<dbReference type="RefSeq" id="XP_003063943.1">
    <property type="nucleotide sequence ID" value="XM_003063897.1"/>
</dbReference>
<sequence>MTDDSRSLRRRTFTVLLMTPPGRRVSESLTSAATATWDFGDVLKGHAEPYERNERNGGGGGGGASCPSPNAPRAVARETARRSMTFSDGDHFAEDDAASGERDTPRGDRRASSSFPERPRSLSDAKARSIHWFPYDRVGVVNADP</sequence>
<feature type="compositionally biased region" description="Basic and acidic residues" evidence="1">
    <location>
        <begin position="46"/>
        <end position="55"/>
    </location>
</feature>